<keyword evidence="1" id="KW-0812">Transmembrane</keyword>
<gene>
    <name evidence="2" type="ORF">FIBSPDRAFT_1041072</name>
</gene>
<evidence type="ECO:0000313" key="3">
    <source>
        <dbReference type="Proteomes" id="UP000076532"/>
    </source>
</evidence>
<dbReference type="Proteomes" id="UP000076532">
    <property type="component" value="Unassembled WGS sequence"/>
</dbReference>
<evidence type="ECO:0008006" key="4">
    <source>
        <dbReference type="Google" id="ProtNLM"/>
    </source>
</evidence>
<protein>
    <recommendedName>
        <fullName evidence="4">F-box domain-containing protein</fullName>
    </recommendedName>
</protein>
<sequence length="360" mass="40376">MQFVARLVKHLPVLNLEVMTLAYTIMNVAMYAAWWAKPLDVSCPVRVPDEEVRDRAAREFTSVWDQIATYVVGDQDQFMDLRQCTQVPIFWAGEAERREMHIADVFGLLVEMVFGSVHCIARRYNLLGLDPQGIGATKPRAECFQLTLNYELLKAGSILERGFDISKILSLTKVASTSISTASYCRCKNATLKTPIPIISTPPIQSAQQTMVQINEDQRHRVTVLGEPDAQTGVAQLEFNLLHSSIAPILSLPEEVLAMMFEAGTQEQGPYFAVLVSHVTHSWRNIALATPRLWATIRSSPVKIYIGYCFTAKDLQLLQLLGNHFGRCQHFSIPDVDPEEPSAVLAHFSPNQLLAWNHLN</sequence>
<evidence type="ECO:0000256" key="1">
    <source>
        <dbReference type="SAM" id="Phobius"/>
    </source>
</evidence>
<keyword evidence="3" id="KW-1185">Reference proteome</keyword>
<dbReference type="EMBL" id="KV417517">
    <property type="protein sequence ID" value="KZP25993.1"/>
    <property type="molecule type" value="Genomic_DNA"/>
</dbReference>
<keyword evidence="1" id="KW-1133">Transmembrane helix</keyword>
<feature type="transmembrane region" description="Helical" evidence="1">
    <location>
        <begin position="12"/>
        <end position="36"/>
    </location>
</feature>
<dbReference type="AlphaFoldDB" id="A0A166PDY4"/>
<keyword evidence="1" id="KW-0472">Membrane</keyword>
<name>A0A166PDY4_9AGAM</name>
<organism evidence="2 3">
    <name type="scientific">Athelia psychrophila</name>
    <dbReference type="NCBI Taxonomy" id="1759441"/>
    <lineage>
        <taxon>Eukaryota</taxon>
        <taxon>Fungi</taxon>
        <taxon>Dikarya</taxon>
        <taxon>Basidiomycota</taxon>
        <taxon>Agaricomycotina</taxon>
        <taxon>Agaricomycetes</taxon>
        <taxon>Agaricomycetidae</taxon>
        <taxon>Atheliales</taxon>
        <taxon>Atheliaceae</taxon>
        <taxon>Athelia</taxon>
    </lineage>
</organism>
<accession>A0A166PDY4</accession>
<dbReference type="OrthoDB" id="2884925at2759"/>
<proteinExistence type="predicted"/>
<evidence type="ECO:0000313" key="2">
    <source>
        <dbReference type="EMBL" id="KZP25993.1"/>
    </source>
</evidence>
<reference evidence="2 3" key="1">
    <citation type="journal article" date="2016" name="Mol. Biol. Evol.">
        <title>Comparative Genomics of Early-Diverging Mushroom-Forming Fungi Provides Insights into the Origins of Lignocellulose Decay Capabilities.</title>
        <authorList>
            <person name="Nagy L.G."/>
            <person name="Riley R."/>
            <person name="Tritt A."/>
            <person name="Adam C."/>
            <person name="Daum C."/>
            <person name="Floudas D."/>
            <person name="Sun H."/>
            <person name="Yadav J.S."/>
            <person name="Pangilinan J."/>
            <person name="Larsson K.H."/>
            <person name="Matsuura K."/>
            <person name="Barry K."/>
            <person name="Labutti K."/>
            <person name="Kuo R."/>
            <person name="Ohm R.A."/>
            <person name="Bhattacharya S.S."/>
            <person name="Shirouzu T."/>
            <person name="Yoshinaga Y."/>
            <person name="Martin F.M."/>
            <person name="Grigoriev I.V."/>
            <person name="Hibbett D.S."/>
        </authorList>
    </citation>
    <scope>NUCLEOTIDE SEQUENCE [LARGE SCALE GENOMIC DNA]</scope>
    <source>
        <strain evidence="2 3">CBS 109695</strain>
    </source>
</reference>